<dbReference type="InterPro" id="IPR013785">
    <property type="entry name" value="Aldolase_TIM"/>
</dbReference>
<reference evidence="2" key="1">
    <citation type="submission" date="2021-02" db="EMBL/GenBank/DDBJ databases">
        <authorList>
            <person name="Nieuwenhuis M."/>
            <person name="Van De Peppel L.J.J."/>
        </authorList>
    </citation>
    <scope>NUCLEOTIDE SEQUENCE</scope>
    <source>
        <strain evidence="2">D49</strain>
    </source>
</reference>
<dbReference type="OrthoDB" id="3033689at2759"/>
<dbReference type="InterPro" id="IPR050830">
    <property type="entry name" value="Fungal_FAS"/>
</dbReference>
<dbReference type="PANTHER" id="PTHR10982">
    <property type="entry name" value="MALONYL COA-ACYL CARRIER PROTEIN TRANSACYLASE"/>
    <property type="match status" value="1"/>
</dbReference>
<reference evidence="2" key="2">
    <citation type="submission" date="2021-10" db="EMBL/GenBank/DDBJ databases">
        <title>Phylogenomics reveals ancestral predisposition of the termite-cultivated fungus Termitomyces towards a domesticated lifestyle.</title>
        <authorList>
            <person name="Auxier B."/>
            <person name="Grum-Grzhimaylo A."/>
            <person name="Cardenas M.E."/>
            <person name="Lodge J.D."/>
            <person name="Laessoe T."/>
            <person name="Pedersen O."/>
            <person name="Smith M.E."/>
            <person name="Kuyper T.W."/>
            <person name="Franco-Molano E.A."/>
            <person name="Baroni T.J."/>
            <person name="Aanen D.K."/>
        </authorList>
    </citation>
    <scope>NUCLEOTIDE SEQUENCE</scope>
    <source>
        <strain evidence="2">D49</strain>
    </source>
</reference>
<name>A0A9P7FSA0_9AGAR</name>
<accession>A0A9P7FSA0</accession>
<dbReference type="AlphaFoldDB" id="A0A9P7FSA0"/>
<gene>
    <name evidence="2" type="ORF">H0H81_009121</name>
</gene>
<dbReference type="EMBL" id="JABCKI010005976">
    <property type="protein sequence ID" value="KAG5636096.1"/>
    <property type="molecule type" value="Genomic_DNA"/>
</dbReference>
<comment type="caution">
    <text evidence="2">The sequence shown here is derived from an EMBL/GenBank/DDBJ whole genome shotgun (WGS) entry which is preliminary data.</text>
</comment>
<dbReference type="PANTHER" id="PTHR10982:SF21">
    <property type="entry name" value="FATTY ACID SYNTHASE SUBUNIT BETA"/>
    <property type="match status" value="1"/>
</dbReference>
<keyword evidence="3" id="KW-1185">Reference proteome</keyword>
<organism evidence="2 3">
    <name type="scientific">Sphagnurus paluster</name>
    <dbReference type="NCBI Taxonomy" id="117069"/>
    <lineage>
        <taxon>Eukaryota</taxon>
        <taxon>Fungi</taxon>
        <taxon>Dikarya</taxon>
        <taxon>Basidiomycota</taxon>
        <taxon>Agaricomycotina</taxon>
        <taxon>Agaricomycetes</taxon>
        <taxon>Agaricomycetidae</taxon>
        <taxon>Agaricales</taxon>
        <taxon>Tricholomatineae</taxon>
        <taxon>Lyophyllaceae</taxon>
        <taxon>Sphagnurus</taxon>
    </lineage>
</organism>
<dbReference type="Gene3D" id="3.40.366.10">
    <property type="entry name" value="Malonyl-Coenzyme A Acyl Carrier Protein, domain 2"/>
    <property type="match status" value="1"/>
</dbReference>
<evidence type="ECO:0000313" key="3">
    <source>
        <dbReference type="Proteomes" id="UP000717328"/>
    </source>
</evidence>
<sequence length="195" mass="21029">MKQKKQAANFPETVTHAVNFGPRGLSGIGPFTAKNFKGRGVRVIVDSEKGRGDAELFSLLDVKCWSKKWSPSLVRTSKHPIMVAPSTVKASFISAVLDAGYHVELAGGGHYNAAALRSKVAEIQKLIPAEVGITLNTLYIDPRQFTFQFPLWQEEGLPVEGFCVAAGIPTTEKALEIIEGLKAAGIKHVAFKPGT</sequence>
<evidence type="ECO:0000256" key="1">
    <source>
        <dbReference type="ARBA" id="ARBA00022679"/>
    </source>
</evidence>
<dbReference type="InterPro" id="IPR001227">
    <property type="entry name" value="Ac_transferase_dom_sf"/>
</dbReference>
<dbReference type="Proteomes" id="UP000717328">
    <property type="component" value="Unassembled WGS sequence"/>
</dbReference>
<keyword evidence="1" id="KW-0808">Transferase</keyword>
<protein>
    <submittedName>
        <fullName evidence="2">Uncharacterized protein</fullName>
    </submittedName>
</protein>
<evidence type="ECO:0000313" key="2">
    <source>
        <dbReference type="EMBL" id="KAG5636096.1"/>
    </source>
</evidence>
<dbReference type="GO" id="GO:0016740">
    <property type="term" value="F:transferase activity"/>
    <property type="evidence" value="ECO:0007669"/>
    <property type="project" value="UniProtKB-KW"/>
</dbReference>
<dbReference type="Gene3D" id="3.20.20.70">
    <property type="entry name" value="Aldolase class I"/>
    <property type="match status" value="1"/>
</dbReference>
<proteinExistence type="predicted"/>